<dbReference type="Pfam" id="PF20250">
    <property type="entry name" value="FapA_N"/>
    <property type="match status" value="1"/>
</dbReference>
<dbReference type="InterPro" id="IPR046866">
    <property type="entry name" value="FapA_N"/>
</dbReference>
<dbReference type="PANTHER" id="PTHR38032">
    <property type="entry name" value="POLYMERASE-RELATED"/>
    <property type="match status" value="1"/>
</dbReference>
<dbReference type="Pfam" id="PF03961">
    <property type="entry name" value="FapA"/>
    <property type="match status" value="1"/>
</dbReference>
<dbReference type="PANTHER" id="PTHR38032:SF1">
    <property type="entry name" value="RNA-BINDING PROTEIN KHPB N-TERMINAL DOMAIN-CONTAINING PROTEIN"/>
    <property type="match status" value="1"/>
</dbReference>
<dbReference type="AlphaFoldDB" id="A0A0S3QTY6"/>
<name>A0A0S3QTY6_THET7</name>
<dbReference type="RefSeq" id="WP_068549805.1">
    <property type="nucleotide sequence ID" value="NZ_AP013035.1"/>
</dbReference>
<feature type="coiled-coil region" evidence="1">
    <location>
        <begin position="88"/>
        <end position="115"/>
    </location>
</feature>
<proteinExistence type="predicted"/>
<dbReference type="InterPro" id="IPR046865">
    <property type="entry name" value="FapA_b_solenoid"/>
</dbReference>
<reference evidence="4" key="1">
    <citation type="journal article" date="2018" name="Science">
        <title>A primordial and reversible TCA cycle in a facultatively chemolithoautotrophic thermophile.</title>
        <authorList>
            <person name="Nunoura T."/>
            <person name="Chikaraishi Y."/>
            <person name="Izaki R."/>
            <person name="Suwa T."/>
            <person name="Sato T."/>
            <person name="Harada T."/>
            <person name="Mori K."/>
            <person name="Kato Y."/>
            <person name="Miyazaki M."/>
            <person name="Shimamura S."/>
            <person name="Yanagawa K."/>
            <person name="Shuto A."/>
            <person name="Ohkouchi N."/>
            <person name="Fujita N."/>
            <person name="Takaki Y."/>
            <person name="Atomi H."/>
            <person name="Takai K."/>
        </authorList>
    </citation>
    <scope>NUCLEOTIDE SEQUENCE [LARGE SCALE GENOMIC DNA]</scope>
    <source>
        <strain evidence="4">DSM 17441 / JCM 13301 / NBRC 103674 / ABI70S6</strain>
    </source>
</reference>
<accession>A0A0S3QTY6</accession>
<dbReference type="KEGG" id="ttk:TST_1013"/>
<dbReference type="EMBL" id="AP013035">
    <property type="protein sequence ID" value="BAT71807.1"/>
    <property type="molecule type" value="Genomic_DNA"/>
</dbReference>
<keyword evidence="4" id="KW-1185">Reference proteome</keyword>
<feature type="coiled-coil region" evidence="1">
    <location>
        <begin position="533"/>
        <end position="567"/>
    </location>
</feature>
<dbReference type="InterPro" id="IPR005646">
    <property type="entry name" value="FapA"/>
</dbReference>
<gene>
    <name evidence="3" type="ORF">TST_1013</name>
</gene>
<feature type="domain" description="Flagellar Assembly Protein A N-terminal region" evidence="2">
    <location>
        <begin position="87"/>
        <end position="271"/>
    </location>
</feature>
<organism evidence="3 4">
    <name type="scientific">Thermosulfidibacter takaii (strain DSM 17441 / JCM 13301 / NBRC 103674 / ABI70S6)</name>
    <dbReference type="NCBI Taxonomy" id="1298851"/>
    <lineage>
        <taxon>Bacteria</taxon>
        <taxon>Pseudomonadati</taxon>
        <taxon>Thermosulfidibacterota</taxon>
        <taxon>Thermosulfidibacteria</taxon>
        <taxon>Thermosulfidibacterales</taxon>
        <taxon>Thermosulfidibacteraceae</taxon>
    </lineage>
</organism>
<feature type="coiled-coil region" evidence="1">
    <location>
        <begin position="443"/>
        <end position="484"/>
    </location>
</feature>
<sequence>MERVKTRDIRRTLEEYAEKYQIPIEEVDFDIISAELVGPENGKFVLETEIELKVKTPGIITIFDCLVEIDNRPKESYAYLKVLPTFRIQLSANQLENAMERIELTSNQKQALLKETKKLLYKEGVIYGHLKDDYILEEWAKGIYYIYKQKKPYSFKVAEGKPPKDPYRREIYYIPLVTPAGKIINERTGRIDFKDRGYSDKKVNAGEKIVTIEYIPGEIGIRVTGEIIPFENIPPLPFEIDDETLEIKETKTEDRILFDIIAKRDGYLFIEEGKIGLSEFCKEKVVDYSTGNIVFKDKGINLEVTGEGDSAFHDAVKDEFKVVSPGKTVVIKGNVGRKALVEASEVIINGIVAKGAIIKADTCKIQSTTGAKVIAKKAFIEKAINTEIEADEGYIHTLTGSTIRARKVVALKALHYSNIYAHEFICVEEAKDFNKLFIDAMEVPSVRKEIQLLEDEKKAIEADIKNLEASLNKVEARINGTINLIVSYMKPVLKEKAVRLKPLLINLLNNDMEKLRVTLAKLPNFAKAAGEDLLTKKEELDKIKHQIEKQKTAAETLQKEIDEIKDRYGQILILDQMDQDNLISIKGAKGYFNGTVRGPILFYAEKKILIEVKDWEEISQKLKKHLDKMYIVSFRDYLLEKGLRTYVTKMKL</sequence>
<keyword evidence="1" id="KW-0175">Coiled coil</keyword>
<dbReference type="Proteomes" id="UP000063234">
    <property type="component" value="Chromosome"/>
</dbReference>
<dbReference type="OrthoDB" id="5353360at2"/>
<dbReference type="STRING" id="1298851.TST_1013"/>
<protein>
    <recommendedName>
        <fullName evidence="2">Flagellar Assembly Protein A N-terminal region domain-containing protein</fullName>
    </recommendedName>
</protein>
<evidence type="ECO:0000313" key="4">
    <source>
        <dbReference type="Proteomes" id="UP000063234"/>
    </source>
</evidence>
<evidence type="ECO:0000313" key="3">
    <source>
        <dbReference type="EMBL" id="BAT71807.1"/>
    </source>
</evidence>
<evidence type="ECO:0000256" key="1">
    <source>
        <dbReference type="SAM" id="Coils"/>
    </source>
</evidence>
<evidence type="ECO:0000259" key="2">
    <source>
        <dbReference type="Pfam" id="PF20250"/>
    </source>
</evidence>